<dbReference type="EMBL" id="JAPFFM010000010">
    <property type="protein sequence ID" value="KAJ6739462.1"/>
    <property type="molecule type" value="Genomic_DNA"/>
</dbReference>
<accession>A0A9Q0V0H8</accession>
<evidence type="ECO:0000313" key="2">
    <source>
        <dbReference type="Proteomes" id="UP001151752"/>
    </source>
</evidence>
<proteinExistence type="predicted"/>
<protein>
    <submittedName>
        <fullName evidence="1">Uncharacterized protein</fullName>
    </submittedName>
</protein>
<keyword evidence="2" id="KW-1185">Reference proteome</keyword>
<organism evidence="1 2">
    <name type="scientific">Salix koriyanagi</name>
    <dbReference type="NCBI Taxonomy" id="2511006"/>
    <lineage>
        <taxon>Eukaryota</taxon>
        <taxon>Viridiplantae</taxon>
        <taxon>Streptophyta</taxon>
        <taxon>Embryophyta</taxon>
        <taxon>Tracheophyta</taxon>
        <taxon>Spermatophyta</taxon>
        <taxon>Magnoliopsida</taxon>
        <taxon>eudicotyledons</taxon>
        <taxon>Gunneridae</taxon>
        <taxon>Pentapetalae</taxon>
        <taxon>rosids</taxon>
        <taxon>fabids</taxon>
        <taxon>Malpighiales</taxon>
        <taxon>Salicaceae</taxon>
        <taxon>Saliceae</taxon>
        <taxon>Salix</taxon>
    </lineage>
</organism>
<gene>
    <name evidence="1" type="ORF">OIU74_004270</name>
</gene>
<reference evidence="1" key="2">
    <citation type="journal article" date="2023" name="Int. J. Mol. Sci.">
        <title>De Novo Assembly and Annotation of 11 Diverse Shrub Willow (Salix) Genomes Reveals Novel Gene Organization in Sex-Linked Regions.</title>
        <authorList>
            <person name="Hyden B."/>
            <person name="Feng K."/>
            <person name="Yates T.B."/>
            <person name="Jawdy S."/>
            <person name="Cereghino C."/>
            <person name="Smart L.B."/>
            <person name="Muchero W."/>
        </authorList>
    </citation>
    <scope>NUCLEOTIDE SEQUENCE</scope>
    <source>
        <tissue evidence="1">Shoot tip</tissue>
    </source>
</reference>
<name>A0A9Q0V0H8_9ROSI</name>
<reference evidence="1" key="1">
    <citation type="submission" date="2022-11" db="EMBL/GenBank/DDBJ databases">
        <authorList>
            <person name="Hyden B.L."/>
            <person name="Feng K."/>
            <person name="Yates T."/>
            <person name="Jawdy S."/>
            <person name="Smart L.B."/>
            <person name="Muchero W."/>
        </authorList>
    </citation>
    <scope>NUCLEOTIDE SEQUENCE</scope>
    <source>
        <tissue evidence="1">Shoot tip</tissue>
    </source>
</reference>
<dbReference type="AlphaFoldDB" id="A0A9Q0V0H8"/>
<dbReference type="Proteomes" id="UP001151752">
    <property type="component" value="Chromosome 4"/>
</dbReference>
<evidence type="ECO:0000313" key="1">
    <source>
        <dbReference type="EMBL" id="KAJ6739462.1"/>
    </source>
</evidence>
<comment type="caution">
    <text evidence="1">The sequence shown here is derived from an EMBL/GenBank/DDBJ whole genome shotgun (WGS) entry which is preliminary data.</text>
</comment>
<sequence>MCNLPNHVAAEEFETSVRRRFWPVPNQTPKESNPLLKYMYRMVKKESLKNASNWRFGSDVSSQRALGKLLLFVLVKKENFLDRVRQDLVFLLAIVN</sequence>